<dbReference type="EMBL" id="AEYI02001570">
    <property type="protein sequence ID" value="KFG35867.1"/>
    <property type="molecule type" value="Genomic_DNA"/>
</dbReference>
<organism evidence="1 2">
    <name type="scientific">Toxoplasma gondii p89</name>
    <dbReference type="NCBI Taxonomy" id="943119"/>
    <lineage>
        <taxon>Eukaryota</taxon>
        <taxon>Sar</taxon>
        <taxon>Alveolata</taxon>
        <taxon>Apicomplexa</taxon>
        <taxon>Conoidasida</taxon>
        <taxon>Coccidia</taxon>
        <taxon>Eucoccidiorida</taxon>
        <taxon>Eimeriorina</taxon>
        <taxon>Sarcocystidae</taxon>
        <taxon>Toxoplasma</taxon>
    </lineage>
</organism>
<name>A0A086JUP9_TOXGO</name>
<evidence type="ECO:0000313" key="1">
    <source>
        <dbReference type="EMBL" id="KFG35867.1"/>
    </source>
</evidence>
<sequence length="120" mass="13927">MASPVRSRVVLQREALSVVILLTGGHIYHIRPGRLLTQTDYDSLVNALVQENIYYQQLLAEQQEQLYATASYQAIHCSPFWSGPEHNWQSGSTYGNYFYSPGAFWQVDQQDFFQNEEWAY</sequence>
<reference evidence="1 2" key="1">
    <citation type="submission" date="2014-03" db="EMBL/GenBank/DDBJ databases">
        <authorList>
            <person name="Sibley D."/>
            <person name="Venepally P."/>
            <person name="Karamycheva S."/>
            <person name="Hadjithomas M."/>
            <person name="Khan A."/>
            <person name="Brunk B."/>
            <person name="Roos D."/>
            <person name="Caler E."/>
            <person name="Lorenzi H."/>
        </authorList>
    </citation>
    <scope>NUCLEOTIDE SEQUENCE [LARGE SCALE GENOMIC DNA]</scope>
    <source>
        <strain evidence="2">p89</strain>
    </source>
</reference>
<gene>
    <name evidence="1" type="ORF">TGP89_293010</name>
</gene>
<comment type="caution">
    <text evidence="1">The sequence shown here is derived from an EMBL/GenBank/DDBJ whole genome shotgun (WGS) entry which is preliminary data.</text>
</comment>
<dbReference type="VEuPathDB" id="ToxoDB:TGP89_293010"/>
<dbReference type="AlphaFoldDB" id="A0A086JUP9"/>
<dbReference type="OrthoDB" id="10331637at2759"/>
<accession>A0A086JUP9</accession>
<proteinExistence type="predicted"/>
<dbReference type="Proteomes" id="UP000028828">
    <property type="component" value="Unassembled WGS sequence"/>
</dbReference>
<protein>
    <submittedName>
        <fullName evidence="1">Uncharacterized protein</fullName>
    </submittedName>
</protein>
<evidence type="ECO:0000313" key="2">
    <source>
        <dbReference type="Proteomes" id="UP000028828"/>
    </source>
</evidence>